<dbReference type="STRING" id="679192.HMPREF9013_0547"/>
<dbReference type="Pfam" id="PF01230">
    <property type="entry name" value="HIT"/>
    <property type="match status" value="1"/>
</dbReference>
<protein>
    <submittedName>
        <fullName evidence="5">Histidine triad domain protein</fullName>
    </submittedName>
</protein>
<feature type="active site" description="Tele-AMP-histidine intermediate" evidence="1">
    <location>
        <position position="97"/>
    </location>
</feature>
<gene>
    <name evidence="5" type="ORF">HMPREF9013_0547</name>
</gene>
<feature type="short sequence motif" description="Histidine triad motif" evidence="2 3">
    <location>
        <begin position="95"/>
        <end position="99"/>
    </location>
</feature>
<dbReference type="PANTHER" id="PTHR46648:SF1">
    <property type="entry name" value="ADENOSINE 5'-MONOPHOSPHORAMIDASE HNT1"/>
    <property type="match status" value="1"/>
</dbReference>
<dbReference type="eggNOG" id="COG0537">
    <property type="taxonomic scope" value="Bacteria"/>
</dbReference>
<evidence type="ECO:0000256" key="2">
    <source>
        <dbReference type="PIRSR" id="PIRSR601310-3"/>
    </source>
</evidence>
<dbReference type="Proteomes" id="UP000005017">
    <property type="component" value="Unassembled WGS sequence"/>
</dbReference>
<evidence type="ECO:0000313" key="6">
    <source>
        <dbReference type="Proteomes" id="UP000005017"/>
    </source>
</evidence>
<sequence length="134" mass="14977">MCLFCDIVAGKIPAYTIYENDDILAFLDISQTTKGHTLVIPKKHYDSLLDCPTDEAIRLMTVISELSKTLVTSLEAKGINVLSNAGEIAGQTVSHLHFHLLPRYSKKDGFQTIFSETKHPDYLATLNQIKRDNP</sequence>
<dbReference type="InterPro" id="IPR036265">
    <property type="entry name" value="HIT-like_sf"/>
</dbReference>
<dbReference type="PRINTS" id="PR00332">
    <property type="entry name" value="HISTRIAD"/>
</dbReference>
<dbReference type="PANTHER" id="PTHR46648">
    <property type="entry name" value="HIT FAMILY PROTEIN 1"/>
    <property type="match status" value="1"/>
</dbReference>
<evidence type="ECO:0000259" key="4">
    <source>
        <dbReference type="PROSITE" id="PS51084"/>
    </source>
</evidence>
<dbReference type="RefSeq" id="WP_006627657.1">
    <property type="nucleotide sequence ID" value="NZ_ADFR01000016.1"/>
</dbReference>
<dbReference type="PROSITE" id="PS00892">
    <property type="entry name" value="HIT_1"/>
    <property type="match status" value="1"/>
</dbReference>
<dbReference type="InterPro" id="IPR019808">
    <property type="entry name" value="Histidine_triad_CS"/>
</dbReference>
<evidence type="ECO:0000256" key="1">
    <source>
        <dbReference type="PIRSR" id="PIRSR601310-1"/>
    </source>
</evidence>
<reference evidence="6" key="1">
    <citation type="submission" date="2009-12" db="EMBL/GenBank/DDBJ databases">
        <title>Sequence of Clostridiales genomosp. BVAB3 str. UPII9-5.</title>
        <authorList>
            <person name="Madupu R."/>
            <person name="Durkin A.S."/>
            <person name="Torralba M."/>
            <person name="Methe B."/>
            <person name="Sutton G.G."/>
            <person name="Strausberg R.L."/>
            <person name="Nelson K.E."/>
        </authorList>
    </citation>
    <scope>NUCLEOTIDE SEQUENCE [LARGE SCALE GENOMIC DNA]</scope>
    <source>
        <strain evidence="6">W1219</strain>
    </source>
</reference>
<keyword evidence="6" id="KW-1185">Reference proteome</keyword>
<organism evidence="5 6">
    <name type="scientific">Bulleidia extructa W1219</name>
    <dbReference type="NCBI Taxonomy" id="679192"/>
    <lineage>
        <taxon>Bacteria</taxon>
        <taxon>Bacillati</taxon>
        <taxon>Bacillota</taxon>
        <taxon>Erysipelotrichia</taxon>
        <taxon>Erysipelotrichales</taxon>
        <taxon>Erysipelotrichaceae</taxon>
        <taxon>Bulleidia</taxon>
    </lineage>
</organism>
<dbReference type="InterPro" id="IPR001310">
    <property type="entry name" value="Histidine_triad_HIT"/>
</dbReference>
<dbReference type="AlphaFoldDB" id="D2MQJ4"/>
<dbReference type="CDD" id="cd01277">
    <property type="entry name" value="HINT_subgroup"/>
    <property type="match status" value="1"/>
</dbReference>
<dbReference type="SUPFAM" id="SSF54197">
    <property type="entry name" value="HIT-like"/>
    <property type="match status" value="1"/>
</dbReference>
<dbReference type="PROSITE" id="PS51084">
    <property type="entry name" value="HIT_2"/>
    <property type="match status" value="1"/>
</dbReference>
<dbReference type="InterPro" id="IPR011146">
    <property type="entry name" value="HIT-like"/>
</dbReference>
<dbReference type="GO" id="GO:0003824">
    <property type="term" value="F:catalytic activity"/>
    <property type="evidence" value="ECO:0007669"/>
    <property type="project" value="InterPro"/>
</dbReference>
<evidence type="ECO:0000313" key="5">
    <source>
        <dbReference type="EMBL" id="EFC05263.1"/>
    </source>
</evidence>
<accession>D2MQJ4</accession>
<feature type="domain" description="HIT" evidence="4">
    <location>
        <begin position="3"/>
        <end position="111"/>
    </location>
</feature>
<dbReference type="InterPro" id="IPR039384">
    <property type="entry name" value="HINT"/>
</dbReference>
<dbReference type="OrthoDB" id="9784774at2"/>
<name>D2MQJ4_9FIRM</name>
<evidence type="ECO:0000256" key="3">
    <source>
        <dbReference type="PROSITE-ProRule" id="PRU00464"/>
    </source>
</evidence>
<comment type="caution">
    <text evidence="5">The sequence shown here is derived from an EMBL/GenBank/DDBJ whole genome shotgun (WGS) entry which is preliminary data.</text>
</comment>
<proteinExistence type="predicted"/>
<dbReference type="EMBL" id="ADFR01000016">
    <property type="protein sequence ID" value="EFC05263.1"/>
    <property type="molecule type" value="Genomic_DNA"/>
</dbReference>
<dbReference type="Gene3D" id="3.30.428.10">
    <property type="entry name" value="HIT-like"/>
    <property type="match status" value="1"/>
</dbReference>
<dbReference type="GO" id="GO:0009117">
    <property type="term" value="P:nucleotide metabolic process"/>
    <property type="evidence" value="ECO:0007669"/>
    <property type="project" value="TreeGrafter"/>
</dbReference>